<evidence type="ECO:0000256" key="1">
    <source>
        <dbReference type="ARBA" id="ARBA00004123"/>
    </source>
</evidence>
<dbReference type="InterPro" id="IPR036020">
    <property type="entry name" value="WW_dom_sf"/>
</dbReference>
<evidence type="ECO:0000256" key="4">
    <source>
        <dbReference type="ARBA" id="ARBA00023242"/>
    </source>
</evidence>
<gene>
    <name evidence="7" type="ORF">CDAUBV1_LOCUS11316</name>
</gene>
<evidence type="ECO:0000256" key="3">
    <source>
        <dbReference type="ARBA" id="ARBA00022490"/>
    </source>
</evidence>
<dbReference type="SMART" id="SM00456">
    <property type="entry name" value="WW"/>
    <property type="match status" value="1"/>
</dbReference>
<evidence type="ECO:0000259" key="6">
    <source>
        <dbReference type="PROSITE" id="PS50020"/>
    </source>
</evidence>
<keyword evidence="3" id="KW-0963">Cytoplasm</keyword>
<accession>A0AAV2TKT7</accession>
<feature type="compositionally biased region" description="Basic and acidic residues" evidence="5">
    <location>
        <begin position="90"/>
        <end position="103"/>
    </location>
</feature>
<dbReference type="PROSITE" id="PS50020">
    <property type="entry name" value="WW_DOMAIN_2"/>
    <property type="match status" value="1"/>
</dbReference>
<dbReference type="InterPro" id="IPR001202">
    <property type="entry name" value="WW_dom"/>
</dbReference>
<dbReference type="Gene3D" id="2.20.70.10">
    <property type="match status" value="1"/>
</dbReference>
<protein>
    <recommendedName>
        <fullName evidence="6">WW domain-containing protein</fullName>
    </recommendedName>
</protein>
<evidence type="ECO:0000313" key="7">
    <source>
        <dbReference type="EMBL" id="CAL5137041.1"/>
    </source>
</evidence>
<feature type="domain" description="WW" evidence="6">
    <location>
        <begin position="5"/>
        <end position="39"/>
    </location>
</feature>
<evidence type="ECO:0000313" key="8">
    <source>
        <dbReference type="Proteomes" id="UP001497525"/>
    </source>
</evidence>
<name>A0AAV2TKT7_CALDB</name>
<dbReference type="Proteomes" id="UP001497525">
    <property type="component" value="Unassembled WGS sequence"/>
</dbReference>
<feature type="compositionally biased region" description="Polar residues" evidence="5">
    <location>
        <begin position="49"/>
        <end position="62"/>
    </location>
</feature>
<organism evidence="7 8">
    <name type="scientific">Calicophoron daubneyi</name>
    <name type="common">Rumen fluke</name>
    <name type="synonym">Paramphistomum daubneyi</name>
    <dbReference type="NCBI Taxonomy" id="300641"/>
    <lineage>
        <taxon>Eukaryota</taxon>
        <taxon>Metazoa</taxon>
        <taxon>Spiralia</taxon>
        <taxon>Lophotrochozoa</taxon>
        <taxon>Platyhelminthes</taxon>
        <taxon>Trematoda</taxon>
        <taxon>Digenea</taxon>
        <taxon>Plagiorchiida</taxon>
        <taxon>Pronocephalata</taxon>
        <taxon>Paramphistomoidea</taxon>
        <taxon>Paramphistomidae</taxon>
        <taxon>Calicophoron</taxon>
    </lineage>
</organism>
<dbReference type="PANTHER" id="PTHR17616:SF8">
    <property type="entry name" value="TRANSCRIPTIONAL COACTIVATOR YORKIE"/>
    <property type="match status" value="1"/>
</dbReference>
<feature type="compositionally biased region" description="Polar residues" evidence="5">
    <location>
        <begin position="129"/>
        <end position="146"/>
    </location>
</feature>
<evidence type="ECO:0000256" key="5">
    <source>
        <dbReference type="SAM" id="MobiDB-lite"/>
    </source>
</evidence>
<dbReference type="CDD" id="cd00201">
    <property type="entry name" value="WW"/>
    <property type="match status" value="1"/>
</dbReference>
<dbReference type="GO" id="GO:0005634">
    <property type="term" value="C:nucleus"/>
    <property type="evidence" value="ECO:0007669"/>
    <property type="project" value="UniProtKB-SubCell"/>
</dbReference>
<reference evidence="7" key="1">
    <citation type="submission" date="2024-06" db="EMBL/GenBank/DDBJ databases">
        <authorList>
            <person name="Liu X."/>
            <person name="Lenzi L."/>
            <person name="Haldenby T S."/>
            <person name="Uol C."/>
        </authorList>
    </citation>
    <scope>NUCLEOTIDE SEQUENCE</scope>
</reference>
<dbReference type="GO" id="GO:0035329">
    <property type="term" value="P:hippo signaling"/>
    <property type="evidence" value="ECO:0007669"/>
    <property type="project" value="TreeGrafter"/>
</dbReference>
<dbReference type="AlphaFoldDB" id="A0AAV2TKT7"/>
<dbReference type="PROSITE" id="PS01159">
    <property type="entry name" value="WW_DOMAIN_1"/>
    <property type="match status" value="1"/>
</dbReference>
<dbReference type="GO" id="GO:0005737">
    <property type="term" value="C:cytoplasm"/>
    <property type="evidence" value="ECO:0007669"/>
    <property type="project" value="UniProtKB-SubCell"/>
</dbReference>
<sequence>MAEDWPLPPGWEASFDNTTQKWYFINHNEKVTTWEDPRPAYYSSKGKGTESTNTGRTSSLSHNGEKKADDMNAYDFPELECDSPFAGDVSRPHKSEVTRRSEDEAQAAKSEKIRLSARSSHLSSDRKPPSSSKQSDLSPNGKSSPTAKEINDPPSCSLSMAPEQGTKVPGVLMKPGNSLKMFLTPMVKLPEFEEKINSGWKIIEQIESEFSRCTRIKAQGPNPALLGTRVQACGPNPSLACGPNSALVRGPAKLVKS</sequence>
<dbReference type="PANTHER" id="PTHR17616">
    <property type="entry name" value="YES-ASSOCIATED PROTEIN YAP1 FAMILY MEMBER"/>
    <property type="match status" value="1"/>
</dbReference>
<dbReference type="InterPro" id="IPR051583">
    <property type="entry name" value="YAP1"/>
</dbReference>
<dbReference type="EMBL" id="CAXLJL010000378">
    <property type="protein sequence ID" value="CAL5137041.1"/>
    <property type="molecule type" value="Genomic_DNA"/>
</dbReference>
<comment type="subcellular location">
    <subcellularLocation>
        <location evidence="2">Cytoplasm</location>
    </subcellularLocation>
    <subcellularLocation>
        <location evidence="1">Nucleus</location>
    </subcellularLocation>
</comment>
<comment type="caution">
    <text evidence="7">The sequence shown here is derived from an EMBL/GenBank/DDBJ whole genome shotgun (WGS) entry which is preliminary data.</text>
</comment>
<dbReference type="SUPFAM" id="SSF51045">
    <property type="entry name" value="WW domain"/>
    <property type="match status" value="1"/>
</dbReference>
<dbReference type="GO" id="GO:0003713">
    <property type="term" value="F:transcription coactivator activity"/>
    <property type="evidence" value="ECO:0007669"/>
    <property type="project" value="TreeGrafter"/>
</dbReference>
<keyword evidence="4" id="KW-0539">Nucleus</keyword>
<evidence type="ECO:0000256" key="2">
    <source>
        <dbReference type="ARBA" id="ARBA00004496"/>
    </source>
</evidence>
<proteinExistence type="predicted"/>
<dbReference type="Pfam" id="PF00397">
    <property type="entry name" value="WW"/>
    <property type="match status" value="1"/>
</dbReference>
<dbReference type="GO" id="GO:0045944">
    <property type="term" value="P:positive regulation of transcription by RNA polymerase II"/>
    <property type="evidence" value="ECO:0007669"/>
    <property type="project" value="TreeGrafter"/>
</dbReference>
<feature type="region of interest" description="Disordered" evidence="5">
    <location>
        <begin position="35"/>
        <end position="169"/>
    </location>
</feature>